<feature type="transmembrane region" description="Helical" evidence="1">
    <location>
        <begin position="372"/>
        <end position="394"/>
    </location>
</feature>
<keyword evidence="1" id="KW-0812">Transmembrane</keyword>
<accession>A0A7G7CSR1</accession>
<dbReference type="GO" id="GO:0004497">
    <property type="term" value="F:monooxygenase activity"/>
    <property type="evidence" value="ECO:0007669"/>
    <property type="project" value="UniProtKB-KW"/>
</dbReference>
<gene>
    <name evidence="2" type="ORF">H0194_10140</name>
</gene>
<feature type="transmembrane region" description="Helical" evidence="1">
    <location>
        <begin position="239"/>
        <end position="260"/>
    </location>
</feature>
<feature type="transmembrane region" description="Helical" evidence="1">
    <location>
        <begin position="139"/>
        <end position="162"/>
    </location>
</feature>
<evidence type="ECO:0000256" key="1">
    <source>
        <dbReference type="SAM" id="Phobius"/>
    </source>
</evidence>
<feature type="transmembrane region" description="Helical" evidence="1">
    <location>
        <begin position="307"/>
        <end position="328"/>
    </location>
</feature>
<keyword evidence="2" id="KW-0560">Oxidoreductase</keyword>
<evidence type="ECO:0000313" key="2">
    <source>
        <dbReference type="EMBL" id="QNE90627.1"/>
    </source>
</evidence>
<dbReference type="KEGG" id="cik:H0194_10140"/>
<keyword evidence="3" id="KW-1185">Reference proteome</keyword>
<dbReference type="Proteomes" id="UP000515743">
    <property type="component" value="Chromosome"/>
</dbReference>
<protein>
    <submittedName>
        <fullName evidence="2">Beta-carotene 15,15'-monooxygenase</fullName>
    </submittedName>
</protein>
<name>A0A7G7CSR1_9CORY</name>
<proteinExistence type="predicted"/>
<dbReference type="EMBL" id="CP059404">
    <property type="protein sequence ID" value="QNE90627.1"/>
    <property type="molecule type" value="Genomic_DNA"/>
</dbReference>
<organism evidence="2 3">
    <name type="scientific">Corynebacterium incognita</name>
    <dbReference type="NCBI Taxonomy" id="2754725"/>
    <lineage>
        <taxon>Bacteria</taxon>
        <taxon>Bacillati</taxon>
        <taxon>Actinomycetota</taxon>
        <taxon>Actinomycetes</taxon>
        <taxon>Mycobacteriales</taxon>
        <taxon>Corynebacteriaceae</taxon>
        <taxon>Corynebacterium</taxon>
    </lineage>
</organism>
<feature type="transmembrane region" description="Helical" evidence="1">
    <location>
        <begin position="105"/>
        <end position="127"/>
    </location>
</feature>
<feature type="transmembrane region" description="Helical" evidence="1">
    <location>
        <begin position="182"/>
        <end position="202"/>
    </location>
</feature>
<feature type="transmembrane region" description="Helical" evidence="1">
    <location>
        <begin position="272"/>
        <end position="295"/>
    </location>
</feature>
<feature type="transmembrane region" description="Helical" evidence="1">
    <location>
        <begin position="82"/>
        <end position="99"/>
    </location>
</feature>
<keyword evidence="1" id="KW-1133">Transmembrane helix</keyword>
<keyword evidence="2" id="KW-0503">Monooxygenase</keyword>
<keyword evidence="1" id="KW-0472">Membrane</keyword>
<feature type="transmembrane region" description="Helical" evidence="1">
    <location>
        <begin position="42"/>
        <end position="62"/>
    </location>
</feature>
<feature type="transmembrane region" description="Helical" evidence="1">
    <location>
        <begin position="214"/>
        <end position="233"/>
    </location>
</feature>
<sequence>MQVSDVSLRDRGRWHSLVAAVACGWMLVTAGLIIAARAGAAVVWWDIIHSLTLGAVTTAIFAYSTHFTEALTRTKAAPYRWVATRIALVHGGLVLLLADRAGFDWGALADAGAVLVIVAALWQAVVVGRALRGSLSGSFAVTVPFYIAAVCFLIAAIVLAIVAGHGVGEYSALIAAHSRATVWGFAWLTVVGTVVTLLPTLSGTAISPVARARCSRALMVHCLGLAIAIAALVTESAALAGLGLAFVGLAAVLVAQPVIAGVFTPGARRSTAAVSVVAGLVWLIALCWGDAAMLAAGVFPRRVTLEFAPALLGGGLAQLITGVLLHLLPTLRGGGPEKVWAGRQTADCGGPARLLLINAGALLTLLPTEQLGVGFILIVMGLFGHVVALAAAVYKQKRLDTP</sequence>
<evidence type="ECO:0000313" key="3">
    <source>
        <dbReference type="Proteomes" id="UP000515743"/>
    </source>
</evidence>
<feature type="transmembrane region" description="Helical" evidence="1">
    <location>
        <begin position="17"/>
        <end position="36"/>
    </location>
</feature>
<dbReference type="AlphaFoldDB" id="A0A7G7CSR1"/>
<reference evidence="2 3" key="1">
    <citation type="submission" date="2020-07" db="EMBL/GenBank/DDBJ databases">
        <title>Complete genome and description of Corynebacterium incognita strain Marseille-Q3630 sp. nov.</title>
        <authorList>
            <person name="Boxberger M."/>
        </authorList>
    </citation>
    <scope>NUCLEOTIDE SEQUENCE [LARGE SCALE GENOMIC DNA]</scope>
    <source>
        <strain evidence="2 3">Marseille-Q3630</strain>
    </source>
</reference>